<evidence type="ECO:0000256" key="3">
    <source>
        <dbReference type="ARBA" id="ARBA00022840"/>
    </source>
</evidence>
<feature type="domain" description="ABC transporter" evidence="4">
    <location>
        <begin position="2"/>
        <end position="233"/>
    </location>
</feature>
<dbReference type="InterPro" id="IPR017871">
    <property type="entry name" value="ABC_transporter-like_CS"/>
</dbReference>
<keyword evidence="3 5" id="KW-0067">ATP-binding</keyword>
<protein>
    <submittedName>
        <fullName evidence="5">ABC transporter ATP-binding protein</fullName>
    </submittedName>
</protein>
<dbReference type="RefSeq" id="WP_266055846.1">
    <property type="nucleotide sequence ID" value="NZ_JAPFQN010000003.1"/>
</dbReference>
<keyword evidence="2" id="KW-0547">Nucleotide-binding</keyword>
<accession>A0ABT3RPK3</accession>
<organism evidence="5 6">
    <name type="scientific">Mangrovivirga halotolerans</name>
    <dbReference type="NCBI Taxonomy" id="2993936"/>
    <lineage>
        <taxon>Bacteria</taxon>
        <taxon>Pseudomonadati</taxon>
        <taxon>Bacteroidota</taxon>
        <taxon>Cytophagia</taxon>
        <taxon>Cytophagales</taxon>
        <taxon>Mangrovivirgaceae</taxon>
        <taxon>Mangrovivirga</taxon>
    </lineage>
</organism>
<dbReference type="InterPro" id="IPR050093">
    <property type="entry name" value="ABC_SmlMolc_Importer"/>
</dbReference>
<dbReference type="PANTHER" id="PTHR42781:SF4">
    <property type="entry name" value="SPERMIDINE_PUTRESCINE IMPORT ATP-BINDING PROTEIN POTA"/>
    <property type="match status" value="1"/>
</dbReference>
<evidence type="ECO:0000259" key="4">
    <source>
        <dbReference type="PROSITE" id="PS50893"/>
    </source>
</evidence>
<dbReference type="InterPro" id="IPR003439">
    <property type="entry name" value="ABC_transporter-like_ATP-bd"/>
</dbReference>
<dbReference type="Pfam" id="PF00005">
    <property type="entry name" value="ABC_tran"/>
    <property type="match status" value="1"/>
</dbReference>
<comment type="caution">
    <text evidence="5">The sequence shown here is derived from an EMBL/GenBank/DDBJ whole genome shotgun (WGS) entry which is preliminary data.</text>
</comment>
<dbReference type="InterPro" id="IPR003593">
    <property type="entry name" value="AAA+_ATPase"/>
</dbReference>
<dbReference type="Gene3D" id="3.40.50.300">
    <property type="entry name" value="P-loop containing nucleotide triphosphate hydrolases"/>
    <property type="match status" value="1"/>
</dbReference>
<evidence type="ECO:0000313" key="5">
    <source>
        <dbReference type="EMBL" id="MCX2743463.1"/>
    </source>
</evidence>
<dbReference type="SUPFAM" id="SSF52540">
    <property type="entry name" value="P-loop containing nucleoside triphosphate hydrolases"/>
    <property type="match status" value="1"/>
</dbReference>
<dbReference type="PANTHER" id="PTHR42781">
    <property type="entry name" value="SPERMIDINE/PUTRESCINE IMPORT ATP-BINDING PROTEIN POTA"/>
    <property type="match status" value="1"/>
</dbReference>
<dbReference type="Proteomes" id="UP001209885">
    <property type="component" value="Unassembled WGS sequence"/>
</dbReference>
<evidence type="ECO:0000313" key="6">
    <source>
        <dbReference type="Proteomes" id="UP001209885"/>
    </source>
</evidence>
<dbReference type="EMBL" id="JAPFQN010000003">
    <property type="protein sequence ID" value="MCX2743463.1"/>
    <property type="molecule type" value="Genomic_DNA"/>
</dbReference>
<evidence type="ECO:0000256" key="2">
    <source>
        <dbReference type="ARBA" id="ARBA00022741"/>
    </source>
</evidence>
<dbReference type="GO" id="GO:0005524">
    <property type="term" value="F:ATP binding"/>
    <property type="evidence" value="ECO:0007669"/>
    <property type="project" value="UniProtKB-KW"/>
</dbReference>
<dbReference type="PROSITE" id="PS50893">
    <property type="entry name" value="ABC_TRANSPORTER_2"/>
    <property type="match status" value="1"/>
</dbReference>
<dbReference type="SMART" id="SM00382">
    <property type="entry name" value="AAA"/>
    <property type="match status" value="1"/>
</dbReference>
<keyword evidence="1" id="KW-0813">Transport</keyword>
<evidence type="ECO:0000256" key="1">
    <source>
        <dbReference type="ARBA" id="ARBA00022448"/>
    </source>
</evidence>
<gene>
    <name evidence="5" type="ORF">OO013_06275</name>
</gene>
<dbReference type="InterPro" id="IPR027417">
    <property type="entry name" value="P-loop_NTPase"/>
</dbReference>
<sequence>MLKVTNISKNYSGVEVLKNISFDLQVNKTLSILGKSGGGKTTLLKIIAGLLRQDSGEILFDNINISEKAPELRKVVYLYQEPLLFPHLTVRGNLEFPLKLNKTLSKDMIKRKAEEMAEELSIADQLDKHPGQLSGGQSQRVNFGRALLASPRLLLLDEPFGNLDAQTRASMQTFYKKVEEEHQITSIFVTHDLKEALIMGDRYGFLENGKIREYSSLAEMQKDSITGLQNEINFWKELEG</sequence>
<reference evidence="5 6" key="1">
    <citation type="submission" date="2022-11" db="EMBL/GenBank/DDBJ databases">
        <title>The characterization of three novel Bacteroidetes species and genomic analysis of their roles in tidal elemental geochemical cycles.</title>
        <authorList>
            <person name="Ma K."/>
        </authorList>
    </citation>
    <scope>NUCLEOTIDE SEQUENCE [LARGE SCALE GENOMIC DNA]</scope>
    <source>
        <strain evidence="5 6">M17</strain>
    </source>
</reference>
<proteinExistence type="predicted"/>
<keyword evidence="6" id="KW-1185">Reference proteome</keyword>
<name>A0ABT3RPK3_9BACT</name>
<dbReference type="PROSITE" id="PS00211">
    <property type="entry name" value="ABC_TRANSPORTER_1"/>
    <property type="match status" value="1"/>
</dbReference>